<evidence type="ECO:0000256" key="2">
    <source>
        <dbReference type="ARBA" id="ARBA00004123"/>
    </source>
</evidence>
<dbReference type="GO" id="GO:0046872">
    <property type="term" value="F:metal ion binding"/>
    <property type="evidence" value="ECO:0007669"/>
    <property type="project" value="UniProtKB-KW"/>
</dbReference>
<feature type="compositionally biased region" description="Polar residues" evidence="19">
    <location>
        <begin position="38"/>
        <end position="50"/>
    </location>
</feature>
<dbReference type="PANTHER" id="PTHR11472:SF47">
    <property type="entry name" value="FANCONI ANEMIA GROUP J PROTEIN"/>
    <property type="match status" value="1"/>
</dbReference>
<organism evidence="21 22">
    <name type="scientific">Acromyrmex heyeri</name>
    <dbReference type="NCBI Taxonomy" id="230685"/>
    <lineage>
        <taxon>Eukaryota</taxon>
        <taxon>Metazoa</taxon>
        <taxon>Ecdysozoa</taxon>
        <taxon>Arthropoda</taxon>
        <taxon>Hexapoda</taxon>
        <taxon>Insecta</taxon>
        <taxon>Pterygota</taxon>
        <taxon>Neoptera</taxon>
        <taxon>Endopterygota</taxon>
        <taxon>Hymenoptera</taxon>
        <taxon>Apocrita</taxon>
        <taxon>Aculeata</taxon>
        <taxon>Formicoidea</taxon>
        <taxon>Formicidae</taxon>
        <taxon>Myrmicinae</taxon>
        <taxon>Acromyrmex</taxon>
    </lineage>
</organism>
<dbReference type="InterPro" id="IPR006555">
    <property type="entry name" value="ATP-dep_Helicase_C"/>
</dbReference>
<keyword evidence="10" id="KW-0067">ATP-binding</keyword>
<dbReference type="GO" id="GO:0051539">
    <property type="term" value="F:4 iron, 4 sulfur cluster binding"/>
    <property type="evidence" value="ECO:0007669"/>
    <property type="project" value="UniProtKB-KW"/>
</dbReference>
<evidence type="ECO:0000256" key="16">
    <source>
        <dbReference type="ARBA" id="ARBA00044969"/>
    </source>
</evidence>
<evidence type="ECO:0000256" key="3">
    <source>
        <dbReference type="ARBA" id="ARBA00008792"/>
    </source>
</evidence>
<dbReference type="GO" id="GO:0006289">
    <property type="term" value="P:nucleotide-excision repair"/>
    <property type="evidence" value="ECO:0007669"/>
    <property type="project" value="TreeGrafter"/>
</dbReference>
<evidence type="ECO:0000256" key="17">
    <source>
        <dbReference type="ARBA" id="ARBA00048954"/>
    </source>
</evidence>
<evidence type="ECO:0000256" key="9">
    <source>
        <dbReference type="ARBA" id="ARBA00022806"/>
    </source>
</evidence>
<dbReference type="Gene3D" id="3.40.50.300">
    <property type="entry name" value="P-loop containing nucleotide triphosphate hydrolases"/>
    <property type="match status" value="3"/>
</dbReference>
<dbReference type="Pfam" id="PF13307">
    <property type="entry name" value="Helicase_C_2"/>
    <property type="match status" value="1"/>
</dbReference>
<evidence type="ECO:0000313" key="22">
    <source>
        <dbReference type="Proteomes" id="UP000670152"/>
    </source>
</evidence>
<evidence type="ECO:0000256" key="4">
    <source>
        <dbReference type="ARBA" id="ARBA00022485"/>
    </source>
</evidence>
<dbReference type="PANTHER" id="PTHR11472">
    <property type="entry name" value="DNA REPAIR DEAD HELICASE RAD3/XP-D SUBFAMILY MEMBER"/>
    <property type="match status" value="1"/>
</dbReference>
<accession>A0A836FSI0</accession>
<dbReference type="Gene3D" id="1.10.30.20">
    <property type="entry name" value="Bacterial XPD DNA helicase, FeS cluster domain"/>
    <property type="match status" value="1"/>
</dbReference>
<evidence type="ECO:0000256" key="11">
    <source>
        <dbReference type="ARBA" id="ARBA00023004"/>
    </source>
</evidence>
<dbReference type="InterPro" id="IPR010614">
    <property type="entry name" value="RAD3-like_helicase_DEAD"/>
</dbReference>
<comment type="cofactor">
    <cofactor evidence="1">
        <name>[4Fe-4S] cluster</name>
        <dbReference type="ChEBI" id="CHEBI:49883"/>
    </cofactor>
</comment>
<dbReference type="InterPro" id="IPR013020">
    <property type="entry name" value="Rad3/Chl1-like"/>
</dbReference>
<dbReference type="GO" id="GO:0003677">
    <property type="term" value="F:DNA binding"/>
    <property type="evidence" value="ECO:0007669"/>
    <property type="project" value="InterPro"/>
</dbReference>
<evidence type="ECO:0000256" key="18">
    <source>
        <dbReference type="ARBA" id="ARBA00082714"/>
    </source>
</evidence>
<dbReference type="NCBIfam" id="TIGR00604">
    <property type="entry name" value="rad3"/>
    <property type="match status" value="1"/>
</dbReference>
<feature type="non-terminal residue" evidence="21">
    <location>
        <position position="1002"/>
    </location>
</feature>
<dbReference type="PROSITE" id="PS51193">
    <property type="entry name" value="HELICASE_ATP_BIND_2"/>
    <property type="match status" value="1"/>
</dbReference>
<keyword evidence="4" id="KW-0004">4Fe-4S</keyword>
<dbReference type="GO" id="GO:0016818">
    <property type="term" value="F:hydrolase activity, acting on acid anhydrides, in phosphorus-containing anhydrides"/>
    <property type="evidence" value="ECO:0007669"/>
    <property type="project" value="InterPro"/>
</dbReference>
<dbReference type="GO" id="GO:0043139">
    <property type="term" value="F:5'-3' DNA helicase activity"/>
    <property type="evidence" value="ECO:0007669"/>
    <property type="project" value="UniProtKB-EC"/>
</dbReference>
<keyword evidence="12" id="KW-0411">Iron-sulfur</keyword>
<dbReference type="FunFam" id="3.40.50.300:FF:000731">
    <property type="entry name" value="Fanconi anemia group J protein homolog"/>
    <property type="match status" value="1"/>
</dbReference>
<evidence type="ECO:0000256" key="5">
    <source>
        <dbReference type="ARBA" id="ARBA00022723"/>
    </source>
</evidence>
<keyword evidence="5" id="KW-0479">Metal-binding</keyword>
<keyword evidence="8" id="KW-0378">Hydrolase</keyword>
<dbReference type="EC" id="5.6.2.3" evidence="16"/>
<name>A0A836FSI0_9HYME</name>
<evidence type="ECO:0000256" key="19">
    <source>
        <dbReference type="SAM" id="MobiDB-lite"/>
    </source>
</evidence>
<sequence>MIVFCIIVTVIGSFICAFLKAKIDEWFGESSMKGQSRLSLKRNNSSVPQNKHSDLIEISDDDSDDLSSNIWKNTEDKYKNVSGTTSILNNVIDASKYYSKHDISDDFNNDEDIIIDDVPGNDTPGNDTSKSQSLFNWNKPIFDPLSIFPECSTSYECRTSRRKMIEAPNKRQKLMRNNSDSSYSEDESINFDFSKKDASPPQVGLQHDIMIAGTRVKLPVKPYPCQIAVMNSLILGCTKEQNCLLESPTGSGKTLALLCAALAWQEQYSEKIRREKSDEMDPEEKEMERVLREGSWSSRGYAGEEGMQQQARVIDVKRVHSCLDVVILNGRRMDRNCAIRLDCRTKKVPKIFYGTRTHGQLEQVVKEFKKTAYRHKRMTILSSRKKTCIQETDKNKDKLCNELLDPRLKAKKCKYYNDDAKKKPTIFSKMDTPWDIEDLVSLGKEVGTCPYFGARVLMADAEIIFCPYNYILYPEIRDSMQINLRGNIVILDEAHNIENICREAATVDIRDDKLLIAVKECKHFLDMEYKSITYATIHQYLTDLIKFLNDIEVKDNDRNEMVSKHWVGAVFRELLNVNEIGCPRFPDFIAASKIAIEDFKQNMKEENSKKINPTISQESKKLLEYLCFGMQMIASDKVDDYRMCIVETNEFIEKVTENDWLSTTKKLTKVRTMILKCMNPAIVFEPLAHEVRSVILASGTLTPTVSYQSELGTKFSYIINPDHIIPKNQLYIRYIPQGLSGKPLKATYDQVNTWAFQDELGNLVLQVCDTVPFGVLCFFSSYKAMNTIHNRWRNNGIWDKLSNLKTIFVEPKYEKDLNPVMKAYRSVIEESLSEQYRTASGAIFFAVFRAKVAEGIDFSDNEARCVLAIGIPYLLQSSDVTMKMEYNNLNKSNESRQLLSGSEWYTVNAFRALNQAIGRCVRHKNDWGAVLLIDKRFELQQNINYLPKWVKTNLYLQSTDTYNSLILQIKCNQISKLEMELQDFVVMQVAREKEEKEKLLKN</sequence>
<evidence type="ECO:0000313" key="21">
    <source>
        <dbReference type="EMBL" id="KAG5324690.1"/>
    </source>
</evidence>
<evidence type="ECO:0000256" key="6">
    <source>
        <dbReference type="ARBA" id="ARBA00022741"/>
    </source>
</evidence>
<comment type="similarity">
    <text evidence="3">Belongs to the DEAD box helicase family. DEAH subfamily.</text>
</comment>
<dbReference type="InterPro" id="IPR006554">
    <property type="entry name" value="Helicase-like_DEXD_c2"/>
</dbReference>
<reference evidence="21 22" key="1">
    <citation type="submission" date="2020-02" db="EMBL/GenBank/DDBJ databases">
        <title>Relaxed selection underlies rapid genomic changes in the transitions from sociality to social parasitism in ants.</title>
        <authorList>
            <person name="Bi X."/>
        </authorList>
    </citation>
    <scope>NUCLEOTIDE SEQUENCE [LARGE SCALE GENOMIC DNA]</scope>
    <source>
        <strain evidence="21">BGI-DK2014b</strain>
        <tissue evidence="21">Whole body</tissue>
    </source>
</reference>
<keyword evidence="7" id="KW-0227">DNA damage</keyword>
<dbReference type="InterPro" id="IPR042493">
    <property type="entry name" value="XPD_DNA_FeS"/>
</dbReference>
<evidence type="ECO:0000256" key="1">
    <source>
        <dbReference type="ARBA" id="ARBA00001966"/>
    </source>
</evidence>
<evidence type="ECO:0000259" key="20">
    <source>
        <dbReference type="PROSITE" id="PS51193"/>
    </source>
</evidence>
<dbReference type="SUPFAM" id="SSF52540">
    <property type="entry name" value="P-loop containing nucleoside triphosphate hydrolases"/>
    <property type="match status" value="2"/>
</dbReference>
<evidence type="ECO:0000256" key="13">
    <source>
        <dbReference type="ARBA" id="ARBA00023204"/>
    </source>
</evidence>
<feature type="non-terminal residue" evidence="21">
    <location>
        <position position="1"/>
    </location>
</feature>
<dbReference type="CDD" id="cd18788">
    <property type="entry name" value="SF2_C_XPD"/>
    <property type="match status" value="1"/>
</dbReference>
<evidence type="ECO:0000256" key="15">
    <source>
        <dbReference type="ARBA" id="ARBA00023242"/>
    </source>
</evidence>
<dbReference type="SMART" id="SM00487">
    <property type="entry name" value="DEXDc"/>
    <property type="match status" value="1"/>
</dbReference>
<dbReference type="Pfam" id="PF06733">
    <property type="entry name" value="DEAD_2"/>
    <property type="match status" value="1"/>
</dbReference>
<keyword evidence="15" id="KW-0539">Nucleus</keyword>
<evidence type="ECO:0000256" key="14">
    <source>
        <dbReference type="ARBA" id="ARBA00023235"/>
    </source>
</evidence>
<dbReference type="InterPro" id="IPR045028">
    <property type="entry name" value="DinG/Rad3-like"/>
</dbReference>
<dbReference type="InterPro" id="IPR027417">
    <property type="entry name" value="P-loop_NTPase"/>
</dbReference>
<comment type="caution">
    <text evidence="21">The sequence shown here is derived from an EMBL/GenBank/DDBJ whole genome shotgun (WGS) entry which is preliminary data.</text>
</comment>
<dbReference type="SMART" id="SM00488">
    <property type="entry name" value="DEXDc2"/>
    <property type="match status" value="1"/>
</dbReference>
<evidence type="ECO:0000256" key="10">
    <source>
        <dbReference type="ARBA" id="ARBA00022840"/>
    </source>
</evidence>
<dbReference type="InterPro" id="IPR014001">
    <property type="entry name" value="Helicase_ATP-bd"/>
</dbReference>
<comment type="subcellular location">
    <subcellularLocation>
        <location evidence="2">Nucleus</location>
    </subcellularLocation>
</comment>
<proteinExistence type="inferred from homology"/>
<dbReference type="SMART" id="SM00491">
    <property type="entry name" value="HELICc2"/>
    <property type="match status" value="1"/>
</dbReference>
<dbReference type="EMBL" id="JAANIB010007980">
    <property type="protein sequence ID" value="KAG5324690.1"/>
    <property type="molecule type" value="Genomic_DNA"/>
</dbReference>
<comment type="catalytic activity">
    <reaction evidence="17">
        <text>ATP + H2O = ADP + phosphate + H(+)</text>
        <dbReference type="Rhea" id="RHEA:13065"/>
        <dbReference type="ChEBI" id="CHEBI:15377"/>
        <dbReference type="ChEBI" id="CHEBI:15378"/>
        <dbReference type="ChEBI" id="CHEBI:30616"/>
        <dbReference type="ChEBI" id="CHEBI:43474"/>
        <dbReference type="ChEBI" id="CHEBI:456216"/>
        <dbReference type="EC" id="5.6.2.3"/>
    </reaction>
</comment>
<evidence type="ECO:0000256" key="8">
    <source>
        <dbReference type="ARBA" id="ARBA00022801"/>
    </source>
</evidence>
<dbReference type="GO" id="GO:1990918">
    <property type="term" value="P:double-strand break repair involved in meiotic recombination"/>
    <property type="evidence" value="ECO:0007669"/>
    <property type="project" value="TreeGrafter"/>
</dbReference>
<dbReference type="GO" id="GO:0005634">
    <property type="term" value="C:nucleus"/>
    <property type="evidence" value="ECO:0007669"/>
    <property type="project" value="UniProtKB-SubCell"/>
</dbReference>
<dbReference type="Gene3D" id="1.10.275.40">
    <property type="match status" value="1"/>
</dbReference>
<keyword evidence="22" id="KW-1185">Reference proteome</keyword>
<dbReference type="InterPro" id="IPR014013">
    <property type="entry name" value="Helic_SF1/SF2_ATP-bd_DinG/Rad3"/>
</dbReference>
<evidence type="ECO:0000256" key="12">
    <source>
        <dbReference type="ARBA" id="ARBA00023014"/>
    </source>
</evidence>
<dbReference type="OrthoDB" id="19182at2759"/>
<keyword evidence="11" id="KW-0408">Iron</keyword>
<keyword evidence="14" id="KW-0413">Isomerase</keyword>
<dbReference type="Proteomes" id="UP000670152">
    <property type="component" value="Unassembled WGS sequence"/>
</dbReference>
<keyword evidence="13" id="KW-0234">DNA repair</keyword>
<evidence type="ECO:0000256" key="7">
    <source>
        <dbReference type="ARBA" id="ARBA00022763"/>
    </source>
</evidence>
<gene>
    <name evidence="21" type="primary">Brip1</name>
    <name evidence="21" type="ORF">G6Z77_0002937</name>
</gene>
<feature type="domain" description="Helicase ATP-binding" evidence="20">
    <location>
        <begin position="212"/>
        <end position="545"/>
    </location>
</feature>
<keyword evidence="6" id="KW-0547">Nucleotide-binding</keyword>
<protein>
    <recommendedName>
        <fullName evidence="16">DNA 5'-3' helicase</fullName>
        <ecNumber evidence="16">5.6.2.3</ecNumber>
    </recommendedName>
    <alternativeName>
        <fullName evidence="18">DNA 5'-3' helicase FANCJ</fullName>
    </alternativeName>
</protein>
<dbReference type="AlphaFoldDB" id="A0A836FSI0"/>
<dbReference type="GO" id="GO:0005524">
    <property type="term" value="F:ATP binding"/>
    <property type="evidence" value="ECO:0007669"/>
    <property type="project" value="UniProtKB-KW"/>
</dbReference>
<keyword evidence="9" id="KW-0347">Helicase</keyword>
<feature type="region of interest" description="Disordered" evidence="19">
    <location>
        <begin position="38"/>
        <end position="62"/>
    </location>
</feature>